<proteinExistence type="predicted"/>
<comment type="caution">
    <text evidence="4">The sequence shown here is derived from an EMBL/GenBank/DDBJ whole genome shotgun (WGS) entry which is preliminary data.</text>
</comment>
<evidence type="ECO:0000256" key="1">
    <source>
        <dbReference type="ARBA" id="ARBA00023242"/>
    </source>
</evidence>
<dbReference type="AlphaFoldDB" id="A0A9P7LAW3"/>
<dbReference type="GO" id="GO:0000981">
    <property type="term" value="F:DNA-binding transcription factor activity, RNA polymerase II-specific"/>
    <property type="evidence" value="ECO:0007669"/>
    <property type="project" value="InterPro"/>
</dbReference>
<reference evidence="4" key="1">
    <citation type="journal article" date="2020" name="bioRxiv">
        <title>Historical genomics reveals the evolutionary mechanisms behind multiple outbreaks of the host-specific coffee wilt pathogen Fusarium xylarioides.</title>
        <authorList>
            <person name="Peck D."/>
            <person name="Nowell R.W."/>
            <person name="Flood J."/>
            <person name="Ryan M.J."/>
            <person name="Barraclough T.G."/>
        </authorList>
    </citation>
    <scope>NUCLEOTIDE SEQUENCE</scope>
    <source>
        <strain evidence="4">IMI 127659i</strain>
    </source>
</reference>
<dbReference type="SMART" id="SM00066">
    <property type="entry name" value="GAL4"/>
    <property type="match status" value="1"/>
</dbReference>
<evidence type="ECO:0000313" key="5">
    <source>
        <dbReference type="Proteomes" id="UP000750502"/>
    </source>
</evidence>
<keyword evidence="5" id="KW-1185">Reference proteome</keyword>
<accession>A0A9P7LAW3</accession>
<gene>
    <name evidence="4" type="ORF">H9Q72_001295</name>
</gene>
<dbReference type="InterPro" id="IPR053187">
    <property type="entry name" value="Notoamide_regulator"/>
</dbReference>
<keyword evidence="1" id="KW-0539">Nucleus</keyword>
<organism evidence="4 5">
    <name type="scientific">Fusarium xylarioides</name>
    <dbReference type="NCBI Taxonomy" id="221167"/>
    <lineage>
        <taxon>Eukaryota</taxon>
        <taxon>Fungi</taxon>
        <taxon>Dikarya</taxon>
        <taxon>Ascomycota</taxon>
        <taxon>Pezizomycotina</taxon>
        <taxon>Sordariomycetes</taxon>
        <taxon>Hypocreomycetidae</taxon>
        <taxon>Hypocreales</taxon>
        <taxon>Nectriaceae</taxon>
        <taxon>Fusarium</taxon>
        <taxon>Fusarium fujikuroi species complex</taxon>
    </lineage>
</organism>
<dbReference type="EMBL" id="JADFTT010000022">
    <property type="protein sequence ID" value="KAG5772604.1"/>
    <property type="molecule type" value="Genomic_DNA"/>
</dbReference>
<dbReference type="SUPFAM" id="SSF57701">
    <property type="entry name" value="Zn2/Cys6 DNA-binding domain"/>
    <property type="match status" value="1"/>
</dbReference>
<dbReference type="GO" id="GO:0008270">
    <property type="term" value="F:zinc ion binding"/>
    <property type="evidence" value="ECO:0007669"/>
    <property type="project" value="InterPro"/>
</dbReference>
<protein>
    <recommendedName>
        <fullName evidence="3">Zn(2)-C6 fungal-type domain-containing protein</fullName>
    </recommendedName>
</protein>
<dbReference type="InterPro" id="IPR001138">
    <property type="entry name" value="Zn2Cys6_DnaBD"/>
</dbReference>
<feature type="region of interest" description="Disordered" evidence="2">
    <location>
        <begin position="1"/>
        <end position="31"/>
    </location>
</feature>
<dbReference type="PROSITE" id="PS00463">
    <property type="entry name" value="ZN2_CY6_FUNGAL_1"/>
    <property type="match status" value="1"/>
</dbReference>
<dbReference type="CDD" id="cd00067">
    <property type="entry name" value="GAL4"/>
    <property type="match status" value="1"/>
</dbReference>
<reference evidence="4" key="2">
    <citation type="submission" date="2020-10" db="EMBL/GenBank/DDBJ databases">
        <authorList>
            <person name="Peck L.D."/>
            <person name="Nowell R.W."/>
            <person name="Flood J."/>
            <person name="Ryan M.J."/>
            <person name="Barraclough T.G."/>
        </authorList>
    </citation>
    <scope>NUCLEOTIDE SEQUENCE</scope>
    <source>
        <strain evidence="4">IMI 127659i</strain>
    </source>
</reference>
<dbReference type="InterPro" id="IPR036864">
    <property type="entry name" value="Zn2-C6_fun-type_DNA-bd_sf"/>
</dbReference>
<sequence>MSHLRPILPAISTGGSGQGGSAPGPRAPLAPKRKNVDAACLACKKRKMGCDGQEPRCAVCVKRGLLCQYSPTENQSSKVIKRKLTDIEERLHAHEELYSIMQNRTEEESLSIIRRIKSGQDVRTVLRHLQDGDLLLQVALVPQT</sequence>
<evidence type="ECO:0000256" key="2">
    <source>
        <dbReference type="SAM" id="MobiDB-lite"/>
    </source>
</evidence>
<name>A0A9P7LAW3_9HYPO</name>
<feature type="domain" description="Zn(2)-C6 fungal-type" evidence="3">
    <location>
        <begin position="39"/>
        <end position="69"/>
    </location>
</feature>
<dbReference type="PROSITE" id="PS50048">
    <property type="entry name" value="ZN2_CY6_FUNGAL_2"/>
    <property type="match status" value="1"/>
</dbReference>
<evidence type="ECO:0000259" key="3">
    <source>
        <dbReference type="PROSITE" id="PS50048"/>
    </source>
</evidence>
<dbReference type="Proteomes" id="UP000750502">
    <property type="component" value="Unassembled WGS sequence"/>
</dbReference>
<dbReference type="Pfam" id="PF00172">
    <property type="entry name" value="Zn_clus"/>
    <property type="match status" value="1"/>
</dbReference>
<dbReference type="PRINTS" id="PR00755">
    <property type="entry name" value="AFLATOXINBRP"/>
</dbReference>
<dbReference type="Gene3D" id="4.10.240.10">
    <property type="entry name" value="Zn(2)-C6 fungal-type DNA-binding domain"/>
    <property type="match status" value="1"/>
</dbReference>
<evidence type="ECO:0000313" key="4">
    <source>
        <dbReference type="EMBL" id="KAG5772604.1"/>
    </source>
</evidence>
<dbReference type="PANTHER" id="PTHR47256">
    <property type="entry name" value="ZN(II)2CYS6 TRANSCRIPTION FACTOR (EUROFUNG)-RELATED"/>
    <property type="match status" value="1"/>
</dbReference>
<dbReference type="OrthoDB" id="2943660at2759"/>
<dbReference type="PANTHER" id="PTHR47256:SF1">
    <property type="entry name" value="ZN(II)2CYS6 TRANSCRIPTION FACTOR (EUROFUNG)"/>
    <property type="match status" value="1"/>
</dbReference>